<proteinExistence type="predicted"/>
<dbReference type="Gene3D" id="3.20.20.150">
    <property type="entry name" value="Divalent-metal-dependent TIM barrel enzymes"/>
    <property type="match status" value="1"/>
</dbReference>
<dbReference type="Proteomes" id="UP000321306">
    <property type="component" value="Unassembled WGS sequence"/>
</dbReference>
<keyword evidence="3" id="KW-1185">Reference proteome</keyword>
<accession>A0A511NAU5</accession>
<dbReference type="Pfam" id="PF01261">
    <property type="entry name" value="AP_endonuc_2"/>
    <property type="match status" value="1"/>
</dbReference>
<dbReference type="AlphaFoldDB" id="A0A511NAU5"/>
<evidence type="ECO:0000259" key="1">
    <source>
        <dbReference type="Pfam" id="PF01261"/>
    </source>
</evidence>
<dbReference type="EMBL" id="BJXB01000036">
    <property type="protein sequence ID" value="GEM49491.1"/>
    <property type="molecule type" value="Genomic_DNA"/>
</dbReference>
<protein>
    <recommendedName>
        <fullName evidence="1">Xylose isomerase-like TIM barrel domain-containing protein</fullName>
    </recommendedName>
</protein>
<dbReference type="SUPFAM" id="SSF51658">
    <property type="entry name" value="Xylose isomerase-like"/>
    <property type="match status" value="1"/>
</dbReference>
<reference evidence="2 3" key="1">
    <citation type="submission" date="2019-07" db="EMBL/GenBank/DDBJ databases">
        <title>Whole genome shotgun sequence of Deinococcus cellulosilyticus NBRC 106333.</title>
        <authorList>
            <person name="Hosoyama A."/>
            <person name="Uohara A."/>
            <person name="Ohji S."/>
            <person name="Ichikawa N."/>
        </authorList>
    </citation>
    <scope>NUCLEOTIDE SEQUENCE [LARGE SCALE GENOMIC DNA]</scope>
    <source>
        <strain evidence="2 3">NBRC 106333</strain>
    </source>
</reference>
<sequence>MELKRIRSLWGVETPLVRALPDFKTNGYQGIEVAVVFTPELKQLATLAREHELEVVAQILTTFPGTPRTPRAHLQAFKDQVKMALPLNPILFNVQGGCDSWSELEQDQFYDDALKFAATLDVPVAFETHRGQPTFTPWTTARILQTFPDLRLTCDLSHWVNVCERLLEDQEDNIRLAAQHCIHIHARVGHEEGPQVTDPSAPEFAAHLAAHEQWWEWMWEAQKERGQTFTTLTPEFGPPPYQHTLPVSQQPVGNLDAVCNWMAERQLLHFQQWKASIENLQ</sequence>
<dbReference type="InterPro" id="IPR036237">
    <property type="entry name" value="Xyl_isomerase-like_sf"/>
</dbReference>
<dbReference type="InterPro" id="IPR013022">
    <property type="entry name" value="Xyl_isomerase-like_TIM-brl"/>
</dbReference>
<dbReference type="RefSeq" id="WP_146890152.1">
    <property type="nucleotide sequence ID" value="NZ_BJXB01000036.1"/>
</dbReference>
<comment type="caution">
    <text evidence="2">The sequence shown here is derived from an EMBL/GenBank/DDBJ whole genome shotgun (WGS) entry which is preliminary data.</text>
</comment>
<gene>
    <name evidence="2" type="ORF">DC3_51260</name>
</gene>
<evidence type="ECO:0000313" key="3">
    <source>
        <dbReference type="Proteomes" id="UP000321306"/>
    </source>
</evidence>
<name>A0A511NAU5_DEIC1</name>
<organism evidence="2 3">
    <name type="scientific">Deinococcus cellulosilyticus (strain DSM 18568 / NBRC 106333 / KACC 11606 / 5516J-15)</name>
    <dbReference type="NCBI Taxonomy" id="1223518"/>
    <lineage>
        <taxon>Bacteria</taxon>
        <taxon>Thermotogati</taxon>
        <taxon>Deinococcota</taxon>
        <taxon>Deinococci</taxon>
        <taxon>Deinococcales</taxon>
        <taxon>Deinococcaceae</taxon>
        <taxon>Deinococcus</taxon>
    </lineage>
</organism>
<dbReference type="OrthoDB" id="2555274at2"/>
<evidence type="ECO:0000313" key="2">
    <source>
        <dbReference type="EMBL" id="GEM49491.1"/>
    </source>
</evidence>
<feature type="domain" description="Xylose isomerase-like TIM barrel" evidence="1">
    <location>
        <begin position="24"/>
        <end position="186"/>
    </location>
</feature>